<evidence type="ECO:0000313" key="5">
    <source>
        <dbReference type="EMBL" id="GEM46330.1"/>
    </source>
</evidence>
<dbReference type="InterPro" id="IPR036390">
    <property type="entry name" value="WH_DNA-bd_sf"/>
</dbReference>
<evidence type="ECO:0000256" key="3">
    <source>
        <dbReference type="ARBA" id="ARBA00023163"/>
    </source>
</evidence>
<name>A0A511N0B9_DEIC1</name>
<dbReference type="InterPro" id="IPR036388">
    <property type="entry name" value="WH-like_DNA-bd_sf"/>
</dbReference>
<dbReference type="Pfam" id="PF01638">
    <property type="entry name" value="HxlR"/>
    <property type="match status" value="1"/>
</dbReference>
<sequence>MFPGDTPETPSNPCEAPRCPTLLEVLTRIGDKWSLCVIGRLYQGPMRFNALKRSIGGVSQRMLTLTLRGLERDGLIQRTVYPTNPPSVEYQLTELGHTLIGPVKAIFDWAEGHRLDIQQARMQFDAQQPGALQDI</sequence>
<evidence type="ECO:0000256" key="1">
    <source>
        <dbReference type="ARBA" id="ARBA00023015"/>
    </source>
</evidence>
<comment type="caution">
    <text evidence="5">The sequence shown here is derived from an EMBL/GenBank/DDBJ whole genome shotgun (WGS) entry which is preliminary data.</text>
</comment>
<dbReference type="InterPro" id="IPR002577">
    <property type="entry name" value="HTH_HxlR"/>
</dbReference>
<keyword evidence="3" id="KW-0804">Transcription</keyword>
<keyword evidence="1" id="KW-0805">Transcription regulation</keyword>
<keyword evidence="6" id="KW-1185">Reference proteome</keyword>
<protein>
    <submittedName>
        <fullName evidence="5">HxlR family transcriptional regulator</fullName>
    </submittedName>
</protein>
<dbReference type="GO" id="GO:0003677">
    <property type="term" value="F:DNA binding"/>
    <property type="evidence" value="ECO:0007669"/>
    <property type="project" value="UniProtKB-KW"/>
</dbReference>
<accession>A0A511N0B9</accession>
<reference evidence="5 6" key="1">
    <citation type="submission" date="2019-07" db="EMBL/GenBank/DDBJ databases">
        <title>Whole genome shotgun sequence of Deinococcus cellulosilyticus NBRC 106333.</title>
        <authorList>
            <person name="Hosoyama A."/>
            <person name="Uohara A."/>
            <person name="Ohji S."/>
            <person name="Ichikawa N."/>
        </authorList>
    </citation>
    <scope>NUCLEOTIDE SEQUENCE [LARGE SCALE GENOMIC DNA]</scope>
    <source>
        <strain evidence="5 6">NBRC 106333</strain>
    </source>
</reference>
<dbReference type="Proteomes" id="UP000321306">
    <property type="component" value="Unassembled WGS sequence"/>
</dbReference>
<proteinExistence type="predicted"/>
<gene>
    <name evidence="5" type="ORF">DC3_19650</name>
</gene>
<organism evidence="5 6">
    <name type="scientific">Deinococcus cellulosilyticus (strain DSM 18568 / NBRC 106333 / KACC 11606 / 5516J-15)</name>
    <dbReference type="NCBI Taxonomy" id="1223518"/>
    <lineage>
        <taxon>Bacteria</taxon>
        <taxon>Thermotogati</taxon>
        <taxon>Deinococcota</taxon>
        <taxon>Deinococci</taxon>
        <taxon>Deinococcales</taxon>
        <taxon>Deinococcaceae</taxon>
        <taxon>Deinococcus</taxon>
    </lineage>
</organism>
<dbReference type="EMBL" id="BJXB01000007">
    <property type="protein sequence ID" value="GEM46330.1"/>
    <property type="molecule type" value="Genomic_DNA"/>
</dbReference>
<dbReference type="PROSITE" id="PS51118">
    <property type="entry name" value="HTH_HXLR"/>
    <property type="match status" value="1"/>
</dbReference>
<dbReference type="Gene3D" id="1.10.10.10">
    <property type="entry name" value="Winged helix-like DNA-binding domain superfamily/Winged helix DNA-binding domain"/>
    <property type="match status" value="1"/>
</dbReference>
<evidence type="ECO:0000256" key="2">
    <source>
        <dbReference type="ARBA" id="ARBA00023125"/>
    </source>
</evidence>
<feature type="domain" description="HTH hxlR-type" evidence="4">
    <location>
        <begin position="19"/>
        <end position="118"/>
    </location>
</feature>
<evidence type="ECO:0000313" key="6">
    <source>
        <dbReference type="Proteomes" id="UP000321306"/>
    </source>
</evidence>
<dbReference type="RefSeq" id="WP_146884147.1">
    <property type="nucleotide sequence ID" value="NZ_BJXB01000007.1"/>
</dbReference>
<keyword evidence="2" id="KW-0238">DNA-binding</keyword>
<dbReference type="PANTHER" id="PTHR33204">
    <property type="entry name" value="TRANSCRIPTIONAL REGULATOR, MARR FAMILY"/>
    <property type="match status" value="1"/>
</dbReference>
<dbReference type="SUPFAM" id="SSF46785">
    <property type="entry name" value="Winged helix' DNA-binding domain"/>
    <property type="match status" value="1"/>
</dbReference>
<dbReference type="PANTHER" id="PTHR33204:SF39">
    <property type="entry name" value="TRANSCRIPTIONAL REGULATORY PROTEIN"/>
    <property type="match status" value="1"/>
</dbReference>
<evidence type="ECO:0000259" key="4">
    <source>
        <dbReference type="PROSITE" id="PS51118"/>
    </source>
</evidence>
<dbReference type="OrthoDB" id="9791143at2"/>
<dbReference type="AlphaFoldDB" id="A0A511N0B9"/>